<organism evidence="1 2">
    <name type="scientific">Ochrobactrum soli</name>
    <dbReference type="NCBI Taxonomy" id="2448455"/>
    <lineage>
        <taxon>Bacteria</taxon>
        <taxon>Pseudomonadati</taxon>
        <taxon>Pseudomonadota</taxon>
        <taxon>Alphaproteobacteria</taxon>
        <taxon>Hyphomicrobiales</taxon>
        <taxon>Brucellaceae</taxon>
        <taxon>Brucella/Ochrobactrum group</taxon>
        <taxon>Ochrobactrum</taxon>
    </lineage>
</organism>
<evidence type="ECO:0000313" key="2">
    <source>
        <dbReference type="Proteomes" id="UP000246073"/>
    </source>
</evidence>
<name>A0A2P9HJM7_9HYPH</name>
<dbReference type="EMBL" id="OOFM01000005">
    <property type="protein sequence ID" value="SPL64305.1"/>
    <property type="molecule type" value="Genomic_DNA"/>
</dbReference>
<gene>
    <name evidence="1" type="ORF">OHAE_172</name>
</gene>
<reference evidence="2" key="1">
    <citation type="submission" date="2017-12" db="EMBL/GenBank/DDBJ databases">
        <authorList>
            <person name="Diaz M."/>
        </authorList>
    </citation>
    <scope>NUCLEOTIDE SEQUENCE [LARGE SCALE GENOMIC DNA]</scope>
    <source>
        <strain evidence="2">FI11154</strain>
    </source>
</reference>
<dbReference type="Proteomes" id="UP000246073">
    <property type="component" value="Unassembled WGS sequence"/>
</dbReference>
<proteinExistence type="predicted"/>
<sequence length="37" mass="4451">MFDTVTMFLRKLIRMSFIAHFNRFIDARHPVHSQSSI</sequence>
<dbReference type="AlphaFoldDB" id="A0A2P9HJM7"/>
<evidence type="ECO:0000313" key="1">
    <source>
        <dbReference type="EMBL" id="SPL64305.1"/>
    </source>
</evidence>
<protein>
    <submittedName>
        <fullName evidence="1">Uncharacterized protein</fullName>
    </submittedName>
</protein>
<accession>A0A2P9HJM7</accession>